<dbReference type="InterPro" id="IPR017946">
    <property type="entry name" value="PLC-like_Pdiesterase_TIM-brl"/>
</dbReference>
<gene>
    <name evidence="5" type="ORF">J3Q64DRAFT_1474672</name>
</gene>
<dbReference type="Pfam" id="PF12796">
    <property type="entry name" value="Ank_2"/>
    <property type="match status" value="1"/>
</dbReference>
<dbReference type="PANTHER" id="PTHR22958">
    <property type="entry name" value="GLYCEROPHOSPHORYL DIESTER PHOSPHODIESTERASE"/>
    <property type="match status" value="1"/>
</dbReference>
<dbReference type="InterPro" id="IPR057506">
    <property type="entry name" value="C2_GPCPD1"/>
</dbReference>
<evidence type="ECO:0000256" key="1">
    <source>
        <dbReference type="ARBA" id="ARBA00022801"/>
    </source>
</evidence>
<dbReference type="Gene3D" id="1.25.40.20">
    <property type="entry name" value="Ankyrin repeat-containing domain"/>
    <property type="match status" value="1"/>
</dbReference>
<name>A0ABR3B4A8_PHYBL</name>
<feature type="region of interest" description="Disordered" evidence="3">
    <location>
        <begin position="106"/>
        <end position="130"/>
    </location>
</feature>
<dbReference type="SUPFAM" id="SSF48403">
    <property type="entry name" value="Ankyrin repeat"/>
    <property type="match status" value="1"/>
</dbReference>
<dbReference type="PROSITE" id="PS50007">
    <property type="entry name" value="PIPLC_X_DOMAIN"/>
    <property type="match status" value="1"/>
</dbReference>
<feature type="region of interest" description="Disordered" evidence="3">
    <location>
        <begin position="419"/>
        <end position="484"/>
    </location>
</feature>
<dbReference type="Gene3D" id="3.20.20.190">
    <property type="entry name" value="Phosphatidylinositol (PI) phosphodiesterase"/>
    <property type="match status" value="1"/>
</dbReference>
<dbReference type="InterPro" id="IPR036770">
    <property type="entry name" value="Ankyrin_rpt-contain_sf"/>
</dbReference>
<feature type="domain" description="GP-PDE" evidence="4">
    <location>
        <begin position="327"/>
        <end position="689"/>
    </location>
</feature>
<evidence type="ECO:0000259" key="4">
    <source>
        <dbReference type="PROSITE" id="PS51704"/>
    </source>
</evidence>
<dbReference type="PROSITE" id="PS50088">
    <property type="entry name" value="ANK_REPEAT"/>
    <property type="match status" value="1"/>
</dbReference>
<dbReference type="Pfam" id="PF03009">
    <property type="entry name" value="GDPD"/>
    <property type="match status" value="1"/>
</dbReference>
<dbReference type="SMART" id="SM00248">
    <property type="entry name" value="ANK"/>
    <property type="match status" value="2"/>
</dbReference>
<organism evidence="5 6">
    <name type="scientific">Phycomyces blakesleeanus</name>
    <dbReference type="NCBI Taxonomy" id="4837"/>
    <lineage>
        <taxon>Eukaryota</taxon>
        <taxon>Fungi</taxon>
        <taxon>Fungi incertae sedis</taxon>
        <taxon>Mucoromycota</taxon>
        <taxon>Mucoromycotina</taxon>
        <taxon>Mucoromycetes</taxon>
        <taxon>Mucorales</taxon>
        <taxon>Phycomycetaceae</taxon>
        <taxon>Phycomyces</taxon>
    </lineage>
</organism>
<comment type="caution">
    <text evidence="5">The sequence shown here is derived from an EMBL/GenBank/DDBJ whole genome shotgun (WGS) entry which is preliminary data.</text>
</comment>
<evidence type="ECO:0000256" key="3">
    <source>
        <dbReference type="SAM" id="MobiDB-lite"/>
    </source>
</evidence>
<dbReference type="InterPro" id="IPR051578">
    <property type="entry name" value="GDPD"/>
</dbReference>
<feature type="compositionally biased region" description="Polar residues" evidence="3">
    <location>
        <begin position="449"/>
        <end position="459"/>
    </location>
</feature>
<evidence type="ECO:0000313" key="5">
    <source>
        <dbReference type="EMBL" id="KAL0087279.1"/>
    </source>
</evidence>
<dbReference type="Pfam" id="PF25329">
    <property type="entry name" value="C2_GDE1"/>
    <property type="match status" value="1"/>
</dbReference>
<dbReference type="SUPFAM" id="SSF51695">
    <property type="entry name" value="PLC-like phosphodiesterases"/>
    <property type="match status" value="1"/>
</dbReference>
<feature type="compositionally biased region" description="Low complexity" evidence="3">
    <location>
        <begin position="467"/>
        <end position="481"/>
    </location>
</feature>
<dbReference type="EMBL" id="JBCLYO010000007">
    <property type="protein sequence ID" value="KAL0087279.1"/>
    <property type="molecule type" value="Genomic_DNA"/>
</dbReference>
<proteinExistence type="predicted"/>
<sequence>MADEDGETPLLIAIRNQFTEGVKALIEQGHARVNHADKINGWTPLIVAAIEGHVDITENLLDAGADKAAKDLNGWHAYEHAMFRGHMNIGKRTKPDEVPTIAPNVRETVEGNGGSPGTGTGTGAGAGNKSRTNALGSKAFARAGRLYGHKYLTDQSMVIITLGSNDSRNPLSRCFLNPDGSLWQDKRLSIAVSATNATGEFPILDLPTSNQHHLLHPDPIVLFTSKPEDVVLRFDVIETFGSNPSSTILARGTSVLTGDSLYSKTKAFKGSAGGNTSLRGQQTVPLVHSQSLEYAGSLGFEYFVVTPFSHPKMTVGDRYTYYKSVDTKVIGHRGSGMNRKGSRLQVGENTVLSFVTAASLGAEYVEFDVQLTKDLVPVIYHDWTVTETGYDIPLNAITLEQFLNLKPSGQIKDYHTGVTEDIQGNDTPSTKSPDPSEGNNALDIIYANDSPNMTGSVSSPGKRANRSHSLSSIGGSSSSLLRRGDNTQRLQLTQTNKLGKVKGNGPDTIQAPFTTLAETLKKVPKSAGCNIEVKYPLVDEAEADELHQIQELNIYVDTILDCVYGTAEKDRNIIFSSFHPEICLALNLKQPNYPVFFLTDAGTFPMADVRCQSLQGAVRFAKQGDLLGIVAASEPILEAPLMVNVVKETGLLLFTYGVLNNEVQNAVAQKYYGVDAVIVDSVLAVRKGLREGQIGGDGSP</sequence>
<feature type="compositionally biased region" description="Polar residues" evidence="3">
    <location>
        <begin position="422"/>
        <end position="439"/>
    </location>
</feature>
<dbReference type="PROSITE" id="PS51704">
    <property type="entry name" value="GP_PDE"/>
    <property type="match status" value="1"/>
</dbReference>
<dbReference type="InterPro" id="IPR002110">
    <property type="entry name" value="Ankyrin_rpt"/>
</dbReference>
<dbReference type="PROSITE" id="PS50297">
    <property type="entry name" value="ANK_REP_REGION"/>
    <property type="match status" value="1"/>
</dbReference>
<reference evidence="5 6" key="1">
    <citation type="submission" date="2024-04" db="EMBL/GenBank/DDBJ databases">
        <title>Symmetric and asymmetric DNA N6-adenine methylation regulates different biological responses in Mucorales.</title>
        <authorList>
            <consortium name="Lawrence Berkeley National Laboratory"/>
            <person name="Lax C."/>
            <person name="Mondo S.J."/>
            <person name="Osorio-Concepcion M."/>
            <person name="Muszewska A."/>
            <person name="Corrochano-Luque M."/>
            <person name="Gutierrez G."/>
            <person name="Riley R."/>
            <person name="Lipzen A."/>
            <person name="Guo J."/>
            <person name="Hundley H."/>
            <person name="Amirebrahimi M."/>
            <person name="Ng V."/>
            <person name="Lorenzo-Gutierrez D."/>
            <person name="Binder U."/>
            <person name="Yang J."/>
            <person name="Song Y."/>
            <person name="Canovas D."/>
            <person name="Navarro E."/>
            <person name="Freitag M."/>
            <person name="Gabaldon T."/>
            <person name="Grigoriev I.V."/>
            <person name="Corrochano L.M."/>
            <person name="Nicolas F.E."/>
            <person name="Garre V."/>
        </authorList>
    </citation>
    <scope>NUCLEOTIDE SEQUENCE [LARGE SCALE GENOMIC DNA]</scope>
    <source>
        <strain evidence="5 6">L51</strain>
    </source>
</reference>
<accession>A0ABR3B4A8</accession>
<evidence type="ECO:0000313" key="6">
    <source>
        <dbReference type="Proteomes" id="UP001448207"/>
    </source>
</evidence>
<feature type="repeat" description="ANK" evidence="2">
    <location>
        <begin position="40"/>
        <end position="72"/>
    </location>
</feature>
<keyword evidence="2" id="KW-0040">ANK repeat</keyword>
<evidence type="ECO:0000256" key="2">
    <source>
        <dbReference type="PROSITE-ProRule" id="PRU00023"/>
    </source>
</evidence>
<feature type="compositionally biased region" description="Gly residues" evidence="3">
    <location>
        <begin position="111"/>
        <end position="126"/>
    </location>
</feature>
<keyword evidence="1" id="KW-0378">Hydrolase</keyword>
<keyword evidence="6" id="KW-1185">Reference proteome</keyword>
<dbReference type="Proteomes" id="UP001448207">
    <property type="component" value="Unassembled WGS sequence"/>
</dbReference>
<protein>
    <submittedName>
        <fullName evidence="5">Glycerophosphoryl diester phosphodiesterase family-domain-containing protein</fullName>
    </submittedName>
</protein>
<dbReference type="InterPro" id="IPR030395">
    <property type="entry name" value="GP_PDE_dom"/>
</dbReference>
<dbReference type="PANTHER" id="PTHR22958:SF1">
    <property type="entry name" value="GLYCEROPHOSPHOCHOLINE PHOSPHODIESTERASE GPCPD1"/>
    <property type="match status" value="1"/>
</dbReference>